<keyword evidence="1" id="KW-0472">Membrane</keyword>
<dbReference type="AlphaFoldDB" id="V6TI48"/>
<comment type="caution">
    <text evidence="2">The sequence shown here is derived from an EMBL/GenBank/DDBJ whole genome shotgun (WGS) entry which is preliminary data.</text>
</comment>
<dbReference type="VEuPathDB" id="GiardiaDB:DHA2_13413"/>
<dbReference type="EMBL" id="AHGT01000043">
    <property type="protein sequence ID" value="ESU36615.1"/>
    <property type="molecule type" value="Genomic_DNA"/>
</dbReference>
<keyword evidence="1" id="KW-1133">Transmembrane helix</keyword>
<evidence type="ECO:0008006" key="4">
    <source>
        <dbReference type="Google" id="ProtNLM"/>
    </source>
</evidence>
<evidence type="ECO:0000313" key="2">
    <source>
        <dbReference type="EMBL" id="ESU36615.1"/>
    </source>
</evidence>
<proteinExistence type="predicted"/>
<feature type="transmembrane region" description="Helical" evidence="1">
    <location>
        <begin position="58"/>
        <end position="79"/>
    </location>
</feature>
<dbReference type="VEuPathDB" id="GiardiaDB:QR46_1984"/>
<protein>
    <recommendedName>
        <fullName evidence="4">Microsomal signal peptidase 25 kDa subunit</fullName>
    </recommendedName>
</protein>
<gene>
    <name evidence="2" type="ORF">DHA2_13413</name>
</gene>
<evidence type="ECO:0000256" key="1">
    <source>
        <dbReference type="SAM" id="Phobius"/>
    </source>
</evidence>
<accession>V6TI48</accession>
<evidence type="ECO:0000313" key="3">
    <source>
        <dbReference type="Proteomes" id="UP000018320"/>
    </source>
</evidence>
<dbReference type="VEuPathDB" id="GiardiaDB:GL50581_552"/>
<sequence length="187" mass="21048">MKLKMPPKPSFCKSTLSVDRTHVNLDNNLEVVRVLTSAIVELFARHNIHSKYDPRVPALAFGWSSVLAAGVFIGIPTVLKVPLETRRISIVVGLLLFWSLYLIHKVLEAKDNTIFVLTDAKGRTVRISGRLCPRTGLYTVKHKENLLLEKSIGEYYNVDGDLVGENVERDFEPLCQVVQDMLTSKTE</sequence>
<keyword evidence="1" id="KW-0812">Transmembrane</keyword>
<organism evidence="2 3">
    <name type="scientific">Giardia intestinalis</name>
    <name type="common">Giardia lamblia</name>
    <dbReference type="NCBI Taxonomy" id="5741"/>
    <lineage>
        <taxon>Eukaryota</taxon>
        <taxon>Metamonada</taxon>
        <taxon>Diplomonadida</taxon>
        <taxon>Hexamitidae</taxon>
        <taxon>Giardiinae</taxon>
        <taxon>Giardia</taxon>
    </lineage>
</organism>
<reference evidence="3" key="1">
    <citation type="submission" date="2012-02" db="EMBL/GenBank/DDBJ databases">
        <title>Genome sequencing of Giardia lamblia Genotypes A2 and B isolates (DH and GS) and comparative analysis with the genomes of Genotypes A1 and E (WB and Pig).</title>
        <authorList>
            <person name="Adam R."/>
            <person name="Dahlstrom E."/>
            <person name="Martens C."/>
            <person name="Bruno D."/>
            <person name="Barbian K."/>
            <person name="Porcella S.F."/>
            <person name="Nash T."/>
        </authorList>
    </citation>
    <scope>NUCLEOTIDE SEQUENCE</scope>
    <source>
        <strain evidence="3">DH</strain>
    </source>
</reference>
<reference evidence="2 3" key="2">
    <citation type="journal article" date="2013" name="Genome Biol. Evol.">
        <title>Genome sequencing of Giardia lamblia genotypes A2 and B isolates (DH and GS) and comparative analysis with the genomes of genotypes A1 and E (WB and Pig).</title>
        <authorList>
            <person name="Adam R.D."/>
            <person name="Dahlstrom E.W."/>
            <person name="Martens C.A."/>
            <person name="Bruno D.P."/>
            <person name="Barbian K.D."/>
            <person name="Ricklefs S.M."/>
            <person name="Hernandez M.M."/>
            <person name="Narla N.P."/>
            <person name="Patel R.B."/>
            <person name="Porcella S.F."/>
            <person name="Nash T.E."/>
        </authorList>
    </citation>
    <scope>NUCLEOTIDE SEQUENCE [LARGE SCALE GENOMIC DNA]</scope>
    <source>
        <strain evidence="2 3">DH</strain>
    </source>
</reference>
<dbReference type="VEuPathDB" id="GiardiaDB:GL50803_0013413"/>
<dbReference type="Proteomes" id="UP000018320">
    <property type="component" value="Unassembled WGS sequence"/>
</dbReference>
<feature type="transmembrane region" description="Helical" evidence="1">
    <location>
        <begin position="85"/>
        <end position="103"/>
    </location>
</feature>
<name>V6TI48_GIAIN</name>